<evidence type="ECO:0000313" key="2">
    <source>
        <dbReference type="Proteomes" id="UP000198781"/>
    </source>
</evidence>
<sequence length="236" mass="26653">MKAGALVRRLQPSLFLSAPLSFTPSLPRHHGPTLQMDTFLLAILIATGTYALNARQQRRRIALLARHLANYQIEKLMENLTEGYLRALGESDPQRRDQIWSLLTTTESQLTDQFNRFTAEFSRVDPAMTRVSRIPVAVPFAHQLFASASFDMRKALLVHAQGIARAVRNEMGRDARDKAFTLSAELFLMQHTCHWFCKSKTVASARMMARHQTPYDQLVASVAPETRKAYLALVNG</sequence>
<gene>
    <name evidence="1" type="ORF">SAMN05192589_10360</name>
</gene>
<evidence type="ECO:0000313" key="1">
    <source>
        <dbReference type="EMBL" id="SDC71610.1"/>
    </source>
</evidence>
<dbReference type="EMBL" id="FMZC01000003">
    <property type="protein sequence ID" value="SDC71610.1"/>
    <property type="molecule type" value="Genomic_DNA"/>
</dbReference>
<dbReference type="STRING" id="187868.SAMN05192589_10360"/>
<organism evidence="1 2">
    <name type="scientific">Paracidovorax valerianellae</name>
    <dbReference type="NCBI Taxonomy" id="187868"/>
    <lineage>
        <taxon>Bacteria</taxon>
        <taxon>Pseudomonadati</taxon>
        <taxon>Pseudomonadota</taxon>
        <taxon>Betaproteobacteria</taxon>
        <taxon>Burkholderiales</taxon>
        <taxon>Comamonadaceae</taxon>
        <taxon>Paracidovorax</taxon>
    </lineage>
</organism>
<accession>A0A1G6NUC6</accession>
<proteinExistence type="predicted"/>
<dbReference type="Proteomes" id="UP000198781">
    <property type="component" value="Unassembled WGS sequence"/>
</dbReference>
<protein>
    <submittedName>
        <fullName evidence="1">Uncharacterized protein</fullName>
    </submittedName>
</protein>
<keyword evidence="2" id="KW-1185">Reference proteome</keyword>
<dbReference type="AlphaFoldDB" id="A0A1G6NUC6"/>
<name>A0A1G6NUC6_9BURK</name>
<reference evidence="1 2" key="1">
    <citation type="submission" date="2016-10" db="EMBL/GenBank/DDBJ databases">
        <authorList>
            <person name="de Groot N.N."/>
        </authorList>
    </citation>
    <scope>NUCLEOTIDE SEQUENCE [LARGE SCALE GENOMIC DNA]</scope>
    <source>
        <strain evidence="1 2">DSM 16619</strain>
    </source>
</reference>